<dbReference type="PANTHER" id="PTHR10974:SF75">
    <property type="entry name" value="SULFATASE DOMAIN-CONTAINING PROTEIN"/>
    <property type="match status" value="1"/>
</dbReference>
<dbReference type="AlphaFoldDB" id="A0A914YZW1"/>
<dbReference type="Pfam" id="PF02995">
    <property type="entry name" value="DUF229"/>
    <property type="match status" value="1"/>
</dbReference>
<protein>
    <submittedName>
        <fullName evidence="2">Sulfatase N-terminal domain-containing protein</fullName>
    </submittedName>
</protein>
<name>A0A914YZW1_9BILA</name>
<dbReference type="SUPFAM" id="SSF53649">
    <property type="entry name" value="Alkaline phosphatase-like"/>
    <property type="match status" value="1"/>
</dbReference>
<accession>A0A914YZW1</accession>
<dbReference type="Proteomes" id="UP000887577">
    <property type="component" value="Unplaced"/>
</dbReference>
<reference evidence="2" key="1">
    <citation type="submission" date="2022-11" db="UniProtKB">
        <authorList>
            <consortium name="WormBaseParasite"/>
        </authorList>
    </citation>
    <scope>IDENTIFICATION</scope>
</reference>
<evidence type="ECO:0000313" key="1">
    <source>
        <dbReference type="Proteomes" id="UP000887577"/>
    </source>
</evidence>
<sequence>MSRGYSADYQNKASCNKHLNDDQFIGYRFQDDGYVTMMSEDWALGVFNWPNCKGFKPKPVDHYMRPFQLRIEGTKKYWLKGLKDKLYKKSCKESFHYQMDYLQNFIDTYPDKPKFSITWMSYLAHDDQNALYHTDTYFSKFFDDNVEKFNNSYLVVMGDHGNRFGPLRKTKLGEIEDNNPFLFLSVPSNLRDDSTLIETLKENAKNLVTHYDLYATLSEISNGAEIMVAQMNQDLRKFSETNDCVLLTLNKGATISVEELKEKGNVKVYQITYRTLPGNGNFWGFLTQVGENGTLNILSEKFPRLDAYAPQSKCASKAVFASYCYCKNLLKS</sequence>
<keyword evidence="1" id="KW-1185">Reference proteome</keyword>
<evidence type="ECO:0000313" key="2">
    <source>
        <dbReference type="WBParaSite" id="PSU_v2.g5638.t1"/>
    </source>
</evidence>
<dbReference type="CDD" id="cd16021">
    <property type="entry name" value="ALP_like"/>
    <property type="match status" value="1"/>
</dbReference>
<dbReference type="InterPro" id="IPR017850">
    <property type="entry name" value="Alkaline_phosphatase_core_sf"/>
</dbReference>
<proteinExistence type="predicted"/>
<dbReference type="Gene3D" id="3.40.720.10">
    <property type="entry name" value="Alkaline Phosphatase, subunit A"/>
    <property type="match status" value="1"/>
</dbReference>
<dbReference type="PANTHER" id="PTHR10974">
    <property type="entry name" value="FI08016P-RELATED"/>
    <property type="match status" value="1"/>
</dbReference>
<dbReference type="GO" id="GO:0005615">
    <property type="term" value="C:extracellular space"/>
    <property type="evidence" value="ECO:0007669"/>
    <property type="project" value="TreeGrafter"/>
</dbReference>
<organism evidence="1 2">
    <name type="scientific">Panagrolaimus superbus</name>
    <dbReference type="NCBI Taxonomy" id="310955"/>
    <lineage>
        <taxon>Eukaryota</taxon>
        <taxon>Metazoa</taxon>
        <taxon>Ecdysozoa</taxon>
        <taxon>Nematoda</taxon>
        <taxon>Chromadorea</taxon>
        <taxon>Rhabditida</taxon>
        <taxon>Tylenchina</taxon>
        <taxon>Panagrolaimomorpha</taxon>
        <taxon>Panagrolaimoidea</taxon>
        <taxon>Panagrolaimidae</taxon>
        <taxon>Panagrolaimus</taxon>
    </lineage>
</organism>
<dbReference type="InterPro" id="IPR004245">
    <property type="entry name" value="DUF229"/>
</dbReference>
<dbReference type="WBParaSite" id="PSU_v2.g5638.t1">
    <property type="protein sequence ID" value="PSU_v2.g5638.t1"/>
    <property type="gene ID" value="PSU_v2.g5638"/>
</dbReference>